<accession>A0A225X003</accession>
<feature type="compositionally biased region" description="Low complexity" evidence="1">
    <location>
        <begin position="298"/>
        <end position="316"/>
    </location>
</feature>
<dbReference type="AlphaFoldDB" id="A0A225X003"/>
<feature type="region of interest" description="Disordered" evidence="1">
    <location>
        <begin position="294"/>
        <end position="316"/>
    </location>
</feature>
<comment type="caution">
    <text evidence="2">The sequence shown here is derived from an EMBL/GenBank/DDBJ whole genome shotgun (WGS) entry which is preliminary data.</text>
</comment>
<feature type="compositionally biased region" description="Basic residues" evidence="1">
    <location>
        <begin position="1"/>
        <end position="11"/>
    </location>
</feature>
<feature type="region of interest" description="Disordered" evidence="1">
    <location>
        <begin position="1"/>
        <end position="126"/>
    </location>
</feature>
<gene>
    <name evidence="2" type="ORF">PHMEG_0001874</name>
</gene>
<sequence>MTTKSKTRRRQQGGATSSVELIGPQPGIPYSTEVHTGKNRMTSPRKSIALHHHPAQIETTNCQTGQWSPESTNSNPEGGLQLSLDTGIIRQGDSGQSPSPLSMSPPSIISARRRPHPPGSAHNGQDVVFGENDEEVKVEYTIQTASPRKNTKGILPTIGSRKMLPSQNLRFPAFTNGGQNDGHENELVGDDPLDQHFHDIPLSPGVKVRVGEESNNGPDLPLFASRMRRSTFVRLETCSIPTKTFDAEAFSRQIQPNHVLGQQLGKGALLTETAWDLPTADKSFIEDEVVDVKSDDMSSAQTTDSCSCDSSSSLVR</sequence>
<evidence type="ECO:0000313" key="3">
    <source>
        <dbReference type="Proteomes" id="UP000198211"/>
    </source>
</evidence>
<feature type="compositionally biased region" description="Polar residues" evidence="1">
    <location>
        <begin position="57"/>
        <end position="76"/>
    </location>
</feature>
<evidence type="ECO:0000313" key="2">
    <source>
        <dbReference type="EMBL" id="OWZ23286.1"/>
    </source>
</evidence>
<protein>
    <submittedName>
        <fullName evidence="2">Uncharacterized protein</fullName>
    </submittedName>
</protein>
<evidence type="ECO:0000256" key="1">
    <source>
        <dbReference type="SAM" id="MobiDB-lite"/>
    </source>
</evidence>
<dbReference type="EMBL" id="NBNE01000074">
    <property type="protein sequence ID" value="OWZ23286.1"/>
    <property type="molecule type" value="Genomic_DNA"/>
</dbReference>
<name>A0A225X003_9STRA</name>
<organism evidence="2 3">
    <name type="scientific">Phytophthora megakarya</name>
    <dbReference type="NCBI Taxonomy" id="4795"/>
    <lineage>
        <taxon>Eukaryota</taxon>
        <taxon>Sar</taxon>
        <taxon>Stramenopiles</taxon>
        <taxon>Oomycota</taxon>
        <taxon>Peronosporomycetes</taxon>
        <taxon>Peronosporales</taxon>
        <taxon>Peronosporaceae</taxon>
        <taxon>Phytophthora</taxon>
    </lineage>
</organism>
<proteinExistence type="predicted"/>
<feature type="compositionally biased region" description="Low complexity" evidence="1">
    <location>
        <begin position="97"/>
        <end position="110"/>
    </location>
</feature>
<keyword evidence="3" id="KW-1185">Reference proteome</keyword>
<reference evidence="3" key="1">
    <citation type="submission" date="2017-03" db="EMBL/GenBank/DDBJ databases">
        <title>Phytopthora megakarya and P. palmivora, two closely related causual agents of cacao black pod achieved similar genome size and gene model numbers by different mechanisms.</title>
        <authorList>
            <person name="Ali S."/>
            <person name="Shao J."/>
            <person name="Larry D.J."/>
            <person name="Kronmiller B."/>
            <person name="Shen D."/>
            <person name="Strem M.D."/>
            <person name="Melnick R.L."/>
            <person name="Guiltinan M.J."/>
            <person name="Tyler B.M."/>
            <person name="Meinhardt L.W."/>
            <person name="Bailey B.A."/>
        </authorList>
    </citation>
    <scope>NUCLEOTIDE SEQUENCE [LARGE SCALE GENOMIC DNA]</scope>
    <source>
        <strain evidence="3">zdho120</strain>
    </source>
</reference>
<dbReference type="Proteomes" id="UP000198211">
    <property type="component" value="Unassembled WGS sequence"/>
</dbReference>
<dbReference type="OrthoDB" id="129360at2759"/>